<reference evidence="4 5" key="1">
    <citation type="submission" date="2020-08" db="EMBL/GenBank/DDBJ databases">
        <title>Genomic Encyclopedia of Type Strains, Phase IV (KMG-IV): sequencing the most valuable type-strain genomes for metagenomic binning, comparative biology and taxonomic classification.</title>
        <authorList>
            <person name="Goeker M."/>
        </authorList>
    </citation>
    <scope>NUCLEOTIDE SEQUENCE [LARGE SCALE GENOMIC DNA]</scope>
    <source>
        <strain evidence="4 5">DSM 5895</strain>
    </source>
</reference>
<dbReference type="PANTHER" id="PTHR35936:SF17">
    <property type="entry name" value="ARGININE-BINDING EXTRACELLULAR PROTEIN ARTP"/>
    <property type="match status" value="1"/>
</dbReference>
<name>A0A839Z1R3_9HYPH</name>
<dbReference type="InterPro" id="IPR001638">
    <property type="entry name" value="Solute-binding_3/MltF_N"/>
</dbReference>
<protein>
    <submittedName>
        <fullName evidence="4">Polar amino acid transport system substrate-binding protein</fullName>
    </submittedName>
</protein>
<dbReference type="SUPFAM" id="SSF53850">
    <property type="entry name" value="Periplasmic binding protein-like II"/>
    <property type="match status" value="1"/>
</dbReference>
<feature type="chain" id="PRO_5032599955" evidence="2">
    <location>
        <begin position="34"/>
        <end position="283"/>
    </location>
</feature>
<dbReference type="PANTHER" id="PTHR35936">
    <property type="entry name" value="MEMBRANE-BOUND LYTIC MUREIN TRANSGLYCOSYLASE F"/>
    <property type="match status" value="1"/>
</dbReference>
<evidence type="ECO:0000259" key="3">
    <source>
        <dbReference type="SMART" id="SM00062"/>
    </source>
</evidence>
<dbReference type="RefSeq" id="WP_183187811.1">
    <property type="nucleotide sequence ID" value="NZ_JACICD010000001.1"/>
</dbReference>
<proteinExistence type="predicted"/>
<feature type="domain" description="Solute-binding protein family 3/N-terminal" evidence="3">
    <location>
        <begin position="45"/>
        <end position="271"/>
    </location>
</feature>
<dbReference type="Pfam" id="PF00497">
    <property type="entry name" value="SBP_bac_3"/>
    <property type="match status" value="1"/>
</dbReference>
<evidence type="ECO:0000256" key="2">
    <source>
        <dbReference type="SAM" id="SignalP"/>
    </source>
</evidence>
<evidence type="ECO:0000313" key="5">
    <source>
        <dbReference type="Proteomes" id="UP000533469"/>
    </source>
</evidence>
<organism evidence="4 5">
    <name type="scientific">Ancylobacter tetraedralis</name>
    <dbReference type="NCBI Taxonomy" id="217068"/>
    <lineage>
        <taxon>Bacteria</taxon>
        <taxon>Pseudomonadati</taxon>
        <taxon>Pseudomonadota</taxon>
        <taxon>Alphaproteobacteria</taxon>
        <taxon>Hyphomicrobiales</taxon>
        <taxon>Xanthobacteraceae</taxon>
        <taxon>Ancylobacter</taxon>
    </lineage>
</organism>
<sequence>MKQLTRRSAVTRTLRIAALGVAASMALTGLARAEDLLAKVKAKGELTVGTELQFAPFDFVEDGKQAGMNKEIFAEIGKELGVKIAFLDLPWPSVLPGLEAGKFDMVAGPATITKARMERYRFTSPIANATVAILKKKGDTSITKPEDIAGKKVGSAKATAQLAQLQEFAKTLPTPPTIQEYVDFSQSYADLGAGRVVAVANSLPNIAFLAKSKPDVFEVVEPPFGKPVYFGFIGTKAEDAKSLMDAVDAVIIKMKHDGRLAALQKKWFGTEMATPDQVTDASF</sequence>
<dbReference type="InterPro" id="IPR006311">
    <property type="entry name" value="TAT_signal"/>
</dbReference>
<dbReference type="Proteomes" id="UP000533469">
    <property type="component" value="Unassembled WGS sequence"/>
</dbReference>
<dbReference type="SMART" id="SM00062">
    <property type="entry name" value="PBPb"/>
    <property type="match status" value="1"/>
</dbReference>
<accession>A0A839Z1R3</accession>
<dbReference type="Gene3D" id="3.40.190.10">
    <property type="entry name" value="Periplasmic binding protein-like II"/>
    <property type="match status" value="2"/>
</dbReference>
<evidence type="ECO:0000256" key="1">
    <source>
        <dbReference type="ARBA" id="ARBA00022729"/>
    </source>
</evidence>
<dbReference type="AlphaFoldDB" id="A0A839Z1R3"/>
<dbReference type="PROSITE" id="PS51318">
    <property type="entry name" value="TAT"/>
    <property type="match status" value="1"/>
</dbReference>
<evidence type="ECO:0000313" key="4">
    <source>
        <dbReference type="EMBL" id="MBB3769602.1"/>
    </source>
</evidence>
<feature type="signal peptide" evidence="2">
    <location>
        <begin position="1"/>
        <end position="33"/>
    </location>
</feature>
<dbReference type="EMBL" id="JACICD010000001">
    <property type="protein sequence ID" value="MBB3769602.1"/>
    <property type="molecule type" value="Genomic_DNA"/>
</dbReference>
<comment type="caution">
    <text evidence="4">The sequence shown here is derived from an EMBL/GenBank/DDBJ whole genome shotgun (WGS) entry which is preliminary data.</text>
</comment>
<keyword evidence="5" id="KW-1185">Reference proteome</keyword>
<gene>
    <name evidence="4" type="ORF">FHS55_000188</name>
</gene>
<keyword evidence="1 2" id="KW-0732">Signal</keyword>